<sequence>MKIAAIYIPGGNLPIIFGDGHKEVTINLGGRNLYQFNNKELVSVAENRYYIDDLLSSDIPLFSCIVGNNGGGKTTLLQYIANAYYCTYVLEEQDGAYELTRNIEKIHRIYFTPYLNYHSLDAARNNYKDLTKLTLLKLDNHGDSGLLDDFLEAHNSENTKRWIKFNHFYKNRQFTKIALPVFNEVTLSLAYFDTSTHKPDKFHDTSYQLRPAITLIYEKIKQEASEREIQKGEQFKGNIRDEEAKILTWLIRFEYDLYETALGKLVSLFERAGNHYLEEGIIPEDFEEMMANLTVREAFQWFLGNAGVYADSEQYLFAQHLNLLALVDYVHSLITAETMTENWRSIVISEAQALRVIQLYDAFNTSFIGEWFNFDTQPMFKFKPHINVSSGEQSFLNLFSTLYDHAENIKTGVDIDRYSTNSLEGIGKDILLLLDEGDNAFHPQWKKEYVKYLREIIPIIFEGYQIQIIITSHDPLTLSDLPKNNAVFLEKIDQVTKIGNSGSKRTLGANIADLLKDSFFMQDGQIGAYIAEVIDFIIEDIAAGRLSEQRQIAIERIIYCIDEPIIKFKLAEMLSEALGDKNFEARLIDDEIRRLQERRRQI</sequence>
<dbReference type="Gene3D" id="3.40.50.300">
    <property type="entry name" value="P-loop containing nucleotide triphosphate hydrolases"/>
    <property type="match status" value="1"/>
</dbReference>
<dbReference type="Pfam" id="PF13304">
    <property type="entry name" value="AAA_21"/>
    <property type="match status" value="1"/>
</dbReference>
<dbReference type="OrthoDB" id="997844at2"/>
<proteinExistence type="predicted"/>
<gene>
    <name evidence="2" type="ORF">MgSA37_03855</name>
</gene>
<dbReference type="GO" id="GO:0005524">
    <property type="term" value="F:ATP binding"/>
    <property type="evidence" value="ECO:0007669"/>
    <property type="project" value="UniProtKB-KW"/>
</dbReference>
<evidence type="ECO:0000259" key="1">
    <source>
        <dbReference type="Pfam" id="PF13304"/>
    </source>
</evidence>
<feature type="domain" description="ATPase AAA-type core" evidence="1">
    <location>
        <begin position="387"/>
        <end position="479"/>
    </location>
</feature>
<evidence type="ECO:0000313" key="2">
    <source>
        <dbReference type="EMBL" id="BAU55664.1"/>
    </source>
</evidence>
<dbReference type="RefSeq" id="WP_096354067.1">
    <property type="nucleotide sequence ID" value="NZ_AP017313.1"/>
</dbReference>
<name>A0A0X8X4T1_9SPHI</name>
<keyword evidence="3" id="KW-1185">Reference proteome</keyword>
<dbReference type="Proteomes" id="UP000218263">
    <property type="component" value="Chromosome"/>
</dbReference>
<dbReference type="InterPro" id="IPR003959">
    <property type="entry name" value="ATPase_AAA_core"/>
</dbReference>
<protein>
    <recommendedName>
        <fullName evidence="1">ATPase AAA-type core domain-containing protein</fullName>
    </recommendedName>
</protein>
<dbReference type="InterPro" id="IPR027417">
    <property type="entry name" value="P-loop_NTPase"/>
</dbReference>
<reference evidence="2 3" key="1">
    <citation type="submission" date="2015-12" db="EMBL/GenBank/DDBJ databases">
        <title>Genome sequence of Mucilaginibacter gotjawali.</title>
        <authorList>
            <person name="Lee J.S."/>
            <person name="Lee K.C."/>
            <person name="Kim K.K."/>
            <person name="Lee B.W."/>
        </authorList>
    </citation>
    <scope>NUCLEOTIDE SEQUENCE [LARGE SCALE GENOMIC DNA]</scope>
    <source>
        <strain evidence="2 3">SA3-7</strain>
    </source>
</reference>
<dbReference type="KEGG" id="mgot:MgSA37_03855"/>
<dbReference type="EMBL" id="AP017313">
    <property type="protein sequence ID" value="BAU55664.1"/>
    <property type="molecule type" value="Genomic_DNA"/>
</dbReference>
<dbReference type="AlphaFoldDB" id="A0A0X8X4T1"/>
<organism evidence="2 3">
    <name type="scientific">Mucilaginibacter gotjawali</name>
    <dbReference type="NCBI Taxonomy" id="1550579"/>
    <lineage>
        <taxon>Bacteria</taxon>
        <taxon>Pseudomonadati</taxon>
        <taxon>Bacteroidota</taxon>
        <taxon>Sphingobacteriia</taxon>
        <taxon>Sphingobacteriales</taxon>
        <taxon>Sphingobacteriaceae</taxon>
        <taxon>Mucilaginibacter</taxon>
    </lineage>
</organism>
<dbReference type="SUPFAM" id="SSF52540">
    <property type="entry name" value="P-loop containing nucleoside triphosphate hydrolases"/>
    <property type="match status" value="1"/>
</dbReference>
<evidence type="ECO:0000313" key="3">
    <source>
        <dbReference type="Proteomes" id="UP000218263"/>
    </source>
</evidence>
<accession>A0A0X8X4T1</accession>